<dbReference type="Pfam" id="PF00172">
    <property type="entry name" value="Zn_clus"/>
    <property type="match status" value="1"/>
</dbReference>
<comment type="caution">
    <text evidence="4">The sequence shown here is derived from an EMBL/GenBank/DDBJ whole genome shotgun (WGS) entry which is preliminary data.</text>
</comment>
<dbReference type="AlphaFoldDB" id="A0A9P4QIM7"/>
<sequence>MLPSVTLMLNSPSRSPPEAPESEKGSGLGFGNDTDEPPVAPRAHKKSKRGCRTCKQRKIKCDENHPLCDNCRVYYQNKVAECDYGTPPTSTPQSSTGSSRHANQRKKRKGKDLKLETSQAKLEPLQDSLPTTTEVINLPFLIPGTLPQSPIFTPISAEMMDPFHTHPSTPEPEADELLRHYFQSTVYQIFPFYPTPSINPQAEFYSPLIYTDPLLYHVTLQLSAFHLEKLRGSRTKPQSKRLMTECLRLLRERVESATGCGTSDETIAGVAGLASIEHERGNVRMLRLHLHGLTQILLHRGGLHALRTTSPMIANLVFCIFAAANEEPFPASDLLTPFPTPDWYLSSLSSVSEPQGISFEDHGVAPAYATVLRNVRLLAKDFQQASDCDSSEMYLSVLSFLCANVQRIMSLPPVSRVRSRAYCVAECVRAALIVHVFHLWCGRFTPDPELLVNNARQNLKS</sequence>
<keyword evidence="5" id="KW-1185">Reference proteome</keyword>
<dbReference type="CDD" id="cd00067">
    <property type="entry name" value="GAL4"/>
    <property type="match status" value="1"/>
</dbReference>
<dbReference type="SUPFAM" id="SSF57701">
    <property type="entry name" value="Zn2/Cys6 DNA-binding domain"/>
    <property type="match status" value="1"/>
</dbReference>
<feature type="region of interest" description="Disordered" evidence="2">
    <location>
        <begin position="1"/>
        <end position="50"/>
    </location>
</feature>
<feature type="compositionally biased region" description="Basic residues" evidence="2">
    <location>
        <begin position="102"/>
        <end position="111"/>
    </location>
</feature>
<dbReference type="PROSITE" id="PS50048">
    <property type="entry name" value="ZN2_CY6_FUNGAL_2"/>
    <property type="match status" value="1"/>
</dbReference>
<protein>
    <recommendedName>
        <fullName evidence="3">Zn(2)-C6 fungal-type domain-containing protein</fullName>
    </recommendedName>
</protein>
<dbReference type="GO" id="GO:0008270">
    <property type="term" value="F:zinc ion binding"/>
    <property type="evidence" value="ECO:0007669"/>
    <property type="project" value="InterPro"/>
</dbReference>
<dbReference type="PANTHER" id="PTHR37540:SF5">
    <property type="entry name" value="TRANSCRIPTION FACTOR DOMAIN-CONTAINING PROTEIN"/>
    <property type="match status" value="1"/>
</dbReference>
<dbReference type="OrthoDB" id="4158087at2759"/>
<name>A0A9P4QIM7_9PLEO</name>
<dbReference type="InterPro" id="IPR001138">
    <property type="entry name" value="Zn2Cys6_DnaBD"/>
</dbReference>
<evidence type="ECO:0000313" key="5">
    <source>
        <dbReference type="Proteomes" id="UP000799444"/>
    </source>
</evidence>
<dbReference type="EMBL" id="ML996300">
    <property type="protein sequence ID" value="KAF2728013.1"/>
    <property type="molecule type" value="Genomic_DNA"/>
</dbReference>
<dbReference type="Proteomes" id="UP000799444">
    <property type="component" value="Unassembled WGS sequence"/>
</dbReference>
<dbReference type="InterPro" id="IPR036864">
    <property type="entry name" value="Zn2-C6_fun-type_DNA-bd_sf"/>
</dbReference>
<accession>A0A9P4QIM7</accession>
<dbReference type="Gene3D" id="4.10.240.10">
    <property type="entry name" value="Zn(2)-C6 fungal-type DNA-binding domain"/>
    <property type="match status" value="1"/>
</dbReference>
<reference evidence="4" key="1">
    <citation type="journal article" date="2020" name="Stud. Mycol.">
        <title>101 Dothideomycetes genomes: a test case for predicting lifestyles and emergence of pathogens.</title>
        <authorList>
            <person name="Haridas S."/>
            <person name="Albert R."/>
            <person name="Binder M."/>
            <person name="Bloem J."/>
            <person name="Labutti K."/>
            <person name="Salamov A."/>
            <person name="Andreopoulos B."/>
            <person name="Baker S."/>
            <person name="Barry K."/>
            <person name="Bills G."/>
            <person name="Bluhm B."/>
            <person name="Cannon C."/>
            <person name="Castanera R."/>
            <person name="Culley D."/>
            <person name="Daum C."/>
            <person name="Ezra D."/>
            <person name="Gonzalez J."/>
            <person name="Henrissat B."/>
            <person name="Kuo A."/>
            <person name="Liang C."/>
            <person name="Lipzen A."/>
            <person name="Lutzoni F."/>
            <person name="Magnuson J."/>
            <person name="Mondo S."/>
            <person name="Nolan M."/>
            <person name="Ohm R."/>
            <person name="Pangilinan J."/>
            <person name="Park H.-J."/>
            <person name="Ramirez L."/>
            <person name="Alfaro M."/>
            <person name="Sun H."/>
            <person name="Tritt A."/>
            <person name="Yoshinaga Y."/>
            <person name="Zwiers L.-H."/>
            <person name="Turgeon B."/>
            <person name="Goodwin S."/>
            <person name="Spatafora J."/>
            <person name="Crous P."/>
            <person name="Grigoriev I."/>
        </authorList>
    </citation>
    <scope>NUCLEOTIDE SEQUENCE</scope>
    <source>
        <strain evidence="4">CBS 125425</strain>
    </source>
</reference>
<dbReference type="Pfam" id="PF11951">
    <property type="entry name" value="Fungal_trans_2"/>
    <property type="match status" value="1"/>
</dbReference>
<feature type="compositionally biased region" description="Low complexity" evidence="2">
    <location>
        <begin position="85"/>
        <end position="99"/>
    </location>
</feature>
<keyword evidence="1" id="KW-0539">Nucleus</keyword>
<dbReference type="SMART" id="SM00066">
    <property type="entry name" value="GAL4"/>
    <property type="match status" value="1"/>
</dbReference>
<dbReference type="InterPro" id="IPR021858">
    <property type="entry name" value="Fun_TF"/>
</dbReference>
<proteinExistence type="predicted"/>
<feature type="region of interest" description="Disordered" evidence="2">
    <location>
        <begin position="85"/>
        <end position="118"/>
    </location>
</feature>
<evidence type="ECO:0000259" key="3">
    <source>
        <dbReference type="PROSITE" id="PS50048"/>
    </source>
</evidence>
<dbReference type="GO" id="GO:0000981">
    <property type="term" value="F:DNA-binding transcription factor activity, RNA polymerase II-specific"/>
    <property type="evidence" value="ECO:0007669"/>
    <property type="project" value="InterPro"/>
</dbReference>
<evidence type="ECO:0000313" key="4">
    <source>
        <dbReference type="EMBL" id="KAF2728013.1"/>
    </source>
</evidence>
<evidence type="ECO:0000256" key="2">
    <source>
        <dbReference type="SAM" id="MobiDB-lite"/>
    </source>
</evidence>
<gene>
    <name evidence="4" type="ORF">EJ04DRAFT_581647</name>
</gene>
<dbReference type="CDD" id="cd12148">
    <property type="entry name" value="fungal_TF_MHR"/>
    <property type="match status" value="1"/>
</dbReference>
<feature type="non-terminal residue" evidence="4">
    <location>
        <position position="461"/>
    </location>
</feature>
<evidence type="ECO:0000256" key="1">
    <source>
        <dbReference type="ARBA" id="ARBA00023242"/>
    </source>
</evidence>
<dbReference type="PANTHER" id="PTHR37540">
    <property type="entry name" value="TRANSCRIPTION FACTOR (ACR-2), PUTATIVE-RELATED-RELATED"/>
    <property type="match status" value="1"/>
</dbReference>
<feature type="domain" description="Zn(2)-C6 fungal-type" evidence="3">
    <location>
        <begin position="50"/>
        <end position="84"/>
    </location>
</feature>
<organism evidence="4 5">
    <name type="scientific">Polyplosphaeria fusca</name>
    <dbReference type="NCBI Taxonomy" id="682080"/>
    <lineage>
        <taxon>Eukaryota</taxon>
        <taxon>Fungi</taxon>
        <taxon>Dikarya</taxon>
        <taxon>Ascomycota</taxon>
        <taxon>Pezizomycotina</taxon>
        <taxon>Dothideomycetes</taxon>
        <taxon>Pleosporomycetidae</taxon>
        <taxon>Pleosporales</taxon>
        <taxon>Tetraplosphaeriaceae</taxon>
        <taxon>Polyplosphaeria</taxon>
    </lineage>
</organism>